<dbReference type="Pfam" id="PF00072">
    <property type="entry name" value="Response_reg"/>
    <property type="match status" value="1"/>
</dbReference>
<reference evidence="4" key="1">
    <citation type="submission" date="2023-07" db="EMBL/GenBank/DDBJ databases">
        <authorList>
            <person name="Kim M.K."/>
        </authorList>
    </citation>
    <scope>NUCLEOTIDE SEQUENCE</scope>
    <source>
        <strain evidence="4">M29</strain>
    </source>
</reference>
<accession>A0ABT9AH05</accession>
<dbReference type="PANTHER" id="PTHR48111">
    <property type="entry name" value="REGULATOR OF RPOS"/>
    <property type="match status" value="1"/>
</dbReference>
<evidence type="ECO:0000313" key="4">
    <source>
        <dbReference type="EMBL" id="MDO7849158.1"/>
    </source>
</evidence>
<evidence type="ECO:0000313" key="5">
    <source>
        <dbReference type="Proteomes" id="UP001167796"/>
    </source>
</evidence>
<comment type="caution">
    <text evidence="4">The sequence shown here is derived from an EMBL/GenBank/DDBJ whole genome shotgun (WGS) entry which is preliminary data.</text>
</comment>
<proteinExistence type="predicted"/>
<dbReference type="InterPro" id="IPR039420">
    <property type="entry name" value="WalR-like"/>
</dbReference>
<keyword evidence="2" id="KW-0597">Phosphoprotein</keyword>
<dbReference type="Pfam" id="PF04397">
    <property type="entry name" value="LytTR"/>
    <property type="match status" value="1"/>
</dbReference>
<evidence type="ECO:0000259" key="3">
    <source>
        <dbReference type="PROSITE" id="PS50110"/>
    </source>
</evidence>
<keyword evidence="1" id="KW-0238">DNA-binding</keyword>
<dbReference type="SUPFAM" id="SSF52172">
    <property type="entry name" value="CheY-like"/>
    <property type="match status" value="1"/>
</dbReference>
<dbReference type="RefSeq" id="WP_305013826.1">
    <property type="nucleotide sequence ID" value="NZ_JAUQSX010000014.1"/>
</dbReference>
<dbReference type="SMART" id="SM00448">
    <property type="entry name" value="REC"/>
    <property type="match status" value="1"/>
</dbReference>
<name>A0ABT9AH05_9BACT</name>
<dbReference type="InterPro" id="IPR011006">
    <property type="entry name" value="CheY-like_superfamily"/>
</dbReference>
<dbReference type="PANTHER" id="PTHR48111:SF69">
    <property type="entry name" value="RESPONSE REGULATOR RECEIVER"/>
    <property type="match status" value="1"/>
</dbReference>
<dbReference type="Proteomes" id="UP001167796">
    <property type="component" value="Unassembled WGS sequence"/>
</dbReference>
<dbReference type="InterPro" id="IPR007492">
    <property type="entry name" value="LytTR_DNA-bd_dom"/>
</dbReference>
<dbReference type="SMART" id="SM00850">
    <property type="entry name" value="LytTR"/>
    <property type="match status" value="1"/>
</dbReference>
<protein>
    <submittedName>
        <fullName evidence="4">Response regulator transcription factor</fullName>
    </submittedName>
</protein>
<gene>
    <name evidence="4" type="ORF">Q5H92_22535</name>
</gene>
<feature type="domain" description="Response regulatory" evidence="3">
    <location>
        <begin position="9"/>
        <end position="129"/>
    </location>
</feature>
<evidence type="ECO:0000256" key="2">
    <source>
        <dbReference type="PROSITE-ProRule" id="PRU00169"/>
    </source>
</evidence>
<dbReference type="PROSITE" id="PS50110">
    <property type="entry name" value="RESPONSE_REGULATORY"/>
    <property type="match status" value="1"/>
</dbReference>
<dbReference type="Gene3D" id="2.40.50.1020">
    <property type="entry name" value="LytTr DNA-binding domain"/>
    <property type="match status" value="1"/>
</dbReference>
<dbReference type="Gene3D" id="3.40.50.2300">
    <property type="match status" value="1"/>
</dbReference>
<keyword evidence="5" id="KW-1185">Reference proteome</keyword>
<feature type="modified residue" description="4-aspartylphosphate" evidence="2">
    <location>
        <position position="61"/>
    </location>
</feature>
<evidence type="ECO:0000256" key="1">
    <source>
        <dbReference type="ARBA" id="ARBA00023125"/>
    </source>
</evidence>
<dbReference type="InterPro" id="IPR001789">
    <property type="entry name" value="Sig_transdc_resp-reg_receiver"/>
</dbReference>
<sequence>MEPSPNLLRVLVVEDEALIAENLRLTLEDLGYQIPATCYTLAEARAALADAALRPDLVLLDINLGSADPAHSGLALARELGDAGGPPFVFLTAYSDLATIRQATQLRPSGYLIKPVGGPALFAAIQAALEHASYRQAMPEAAPLAPAPDFFFVKLGERTHKLYWREVQRLEASKNYVTLHLADQRVSYPLRGSLTYVLEQLVPEALRPQFLRINRREAINAALITAYDHEHVYCGSDRYENGRTALKQLQELLLP</sequence>
<dbReference type="EMBL" id="JAUQSX010000014">
    <property type="protein sequence ID" value="MDO7849158.1"/>
    <property type="molecule type" value="Genomic_DNA"/>
</dbReference>
<organism evidence="4 5">
    <name type="scientific">Hymenobacter mellowenesis</name>
    <dbReference type="NCBI Taxonomy" id="3063995"/>
    <lineage>
        <taxon>Bacteria</taxon>
        <taxon>Pseudomonadati</taxon>
        <taxon>Bacteroidota</taxon>
        <taxon>Cytophagia</taxon>
        <taxon>Cytophagales</taxon>
        <taxon>Hymenobacteraceae</taxon>
        <taxon>Hymenobacter</taxon>
    </lineage>
</organism>